<dbReference type="RefSeq" id="WP_011367093.1">
    <property type="nucleotide sequence ID" value="NC_007519.1"/>
</dbReference>
<evidence type="ECO:0000313" key="1">
    <source>
        <dbReference type="EMBL" id="ABB37859.1"/>
    </source>
</evidence>
<dbReference type="EMBL" id="CP000112">
    <property type="protein sequence ID" value="ABB37859.1"/>
    <property type="molecule type" value="Genomic_DNA"/>
</dbReference>
<evidence type="ECO:0000313" key="2">
    <source>
        <dbReference type="Proteomes" id="UP000002710"/>
    </source>
</evidence>
<name>Q313N7_OLEA2</name>
<dbReference type="Pfam" id="PF10719">
    <property type="entry name" value="ComFB"/>
    <property type="match status" value="1"/>
</dbReference>
<accession>Q313N7</accession>
<keyword evidence="2" id="KW-1185">Reference proteome</keyword>
<dbReference type="InterPro" id="IPR019657">
    <property type="entry name" value="ComFB"/>
</dbReference>
<sequence>MSKQLHEKYRLGDADFYHIRNRNEARVLRMMEKVLTEPPGMTPSAADLHDIYALALNSLPARYAQQGSIVLRDPVRDEDVLEAVRKAIATVVHNPKQ</sequence>
<dbReference type="AlphaFoldDB" id="Q313N7"/>
<reference evidence="1 2" key="1">
    <citation type="journal article" date="2011" name="J. Bacteriol.">
        <title>Complete genome sequence and updated annotation of Desulfovibrio alaskensis G20.</title>
        <authorList>
            <person name="Hauser L.J."/>
            <person name="Land M.L."/>
            <person name="Brown S.D."/>
            <person name="Larimer F."/>
            <person name="Keller K.L."/>
            <person name="Rapp-Giles B.J."/>
            <person name="Price M.N."/>
            <person name="Lin M."/>
            <person name="Bruce D.C."/>
            <person name="Detter J.C."/>
            <person name="Tapia R."/>
            <person name="Han C.S."/>
            <person name="Goodwin L.A."/>
            <person name="Cheng J.F."/>
            <person name="Pitluck S."/>
            <person name="Copeland A."/>
            <person name="Lucas S."/>
            <person name="Nolan M."/>
            <person name="Lapidus A.L."/>
            <person name="Palumbo A.V."/>
            <person name="Wall J.D."/>
        </authorList>
    </citation>
    <scope>NUCLEOTIDE SEQUENCE [LARGE SCALE GENOMIC DNA]</scope>
    <source>
        <strain evidence="2">ATCC BAA 1058 / DSM 17464 / G20</strain>
    </source>
</reference>
<organism evidence="1 2">
    <name type="scientific">Oleidesulfovibrio alaskensis (strain ATCC BAA-1058 / DSM 17464 / G20)</name>
    <name type="common">Desulfovibrio alaskensis</name>
    <dbReference type="NCBI Taxonomy" id="207559"/>
    <lineage>
        <taxon>Bacteria</taxon>
        <taxon>Pseudomonadati</taxon>
        <taxon>Thermodesulfobacteriota</taxon>
        <taxon>Desulfovibrionia</taxon>
        <taxon>Desulfovibrionales</taxon>
        <taxon>Desulfovibrionaceae</taxon>
        <taxon>Oleidesulfovibrio</taxon>
    </lineage>
</organism>
<dbReference type="KEGG" id="dde:Dde_1058"/>
<dbReference type="STRING" id="207559.Dde_1058"/>
<dbReference type="eggNOG" id="ENOG502ZJRD">
    <property type="taxonomic scope" value="Bacteria"/>
</dbReference>
<dbReference type="HOGENOM" id="CLU_182113_0_0_7"/>
<protein>
    <submittedName>
        <fullName evidence="1">Late competence development protein ComFB</fullName>
    </submittedName>
</protein>
<proteinExistence type="predicted"/>
<gene>
    <name evidence="1" type="ordered locus">Dde_1058</name>
</gene>
<dbReference type="Proteomes" id="UP000002710">
    <property type="component" value="Chromosome"/>
</dbReference>